<evidence type="ECO:0000256" key="2">
    <source>
        <dbReference type="ARBA" id="ARBA00022679"/>
    </source>
</evidence>
<dbReference type="EMBL" id="PISE01000037">
    <property type="protein sequence ID" value="PKG22628.1"/>
    <property type="molecule type" value="Genomic_DNA"/>
</dbReference>
<dbReference type="GO" id="GO:0005829">
    <property type="term" value="C:cytosol"/>
    <property type="evidence" value="ECO:0007669"/>
    <property type="project" value="TreeGrafter"/>
</dbReference>
<evidence type="ECO:0000256" key="1">
    <source>
        <dbReference type="ARBA" id="ARBA00022676"/>
    </source>
</evidence>
<comment type="catalytic activity">
    <reaction evidence="3">
        <text>adenosine + phosphate = alpha-D-ribose 1-phosphate + adenine</text>
        <dbReference type="Rhea" id="RHEA:27642"/>
        <dbReference type="ChEBI" id="CHEBI:16335"/>
        <dbReference type="ChEBI" id="CHEBI:16708"/>
        <dbReference type="ChEBI" id="CHEBI:43474"/>
        <dbReference type="ChEBI" id="CHEBI:57720"/>
        <dbReference type="EC" id="2.4.2.1"/>
    </reaction>
</comment>
<name>A0A2N0YZE1_9BACI</name>
<comment type="catalytic activity">
    <reaction evidence="3">
        <text>inosine + phosphate = alpha-D-ribose 1-phosphate + hypoxanthine</text>
        <dbReference type="Rhea" id="RHEA:27646"/>
        <dbReference type="ChEBI" id="CHEBI:17368"/>
        <dbReference type="ChEBI" id="CHEBI:17596"/>
        <dbReference type="ChEBI" id="CHEBI:43474"/>
        <dbReference type="ChEBI" id="CHEBI:57720"/>
        <dbReference type="EC" id="2.4.2.1"/>
    </reaction>
</comment>
<comment type="catalytic activity">
    <reaction evidence="3">
        <text>thymidine + phosphate = 2-deoxy-alpha-D-ribose 1-phosphate + thymine</text>
        <dbReference type="Rhea" id="RHEA:16037"/>
        <dbReference type="ChEBI" id="CHEBI:17748"/>
        <dbReference type="ChEBI" id="CHEBI:17821"/>
        <dbReference type="ChEBI" id="CHEBI:43474"/>
        <dbReference type="ChEBI" id="CHEBI:57259"/>
        <dbReference type="EC" id="2.4.2.2"/>
    </reaction>
</comment>
<comment type="catalytic activity">
    <reaction evidence="3">
        <text>a purine D-ribonucleoside + phosphate = a purine nucleobase + alpha-D-ribose 1-phosphate</text>
        <dbReference type="Rhea" id="RHEA:19805"/>
        <dbReference type="ChEBI" id="CHEBI:26386"/>
        <dbReference type="ChEBI" id="CHEBI:43474"/>
        <dbReference type="ChEBI" id="CHEBI:57720"/>
        <dbReference type="ChEBI" id="CHEBI:142355"/>
        <dbReference type="EC" id="2.4.2.1"/>
    </reaction>
</comment>
<proteinExistence type="inferred from homology"/>
<comment type="catalytic activity">
    <reaction evidence="3">
        <text>xanthosine + phosphate = alpha-D-ribose 1-phosphate + xanthine</text>
        <dbReference type="Rhea" id="RHEA:27638"/>
        <dbReference type="ChEBI" id="CHEBI:17712"/>
        <dbReference type="ChEBI" id="CHEBI:18107"/>
        <dbReference type="ChEBI" id="CHEBI:43474"/>
        <dbReference type="ChEBI" id="CHEBI:57720"/>
        <dbReference type="EC" id="2.4.2.1"/>
    </reaction>
</comment>
<dbReference type="GO" id="GO:0004850">
    <property type="term" value="F:uridine phosphorylase activity"/>
    <property type="evidence" value="ECO:0007669"/>
    <property type="project" value="RHEA"/>
</dbReference>
<dbReference type="OrthoDB" id="9793848at2"/>
<gene>
    <name evidence="3" type="primary">ppnP</name>
    <name evidence="4" type="ORF">CWS01_15970</name>
</gene>
<dbReference type="EC" id="2.4.2.1" evidence="3"/>
<dbReference type="PANTHER" id="PTHR36540">
    <property type="entry name" value="PYRIMIDINE/PURINE NUCLEOSIDE PHOSPHORYLASE"/>
    <property type="match status" value="1"/>
</dbReference>
<evidence type="ECO:0000313" key="5">
    <source>
        <dbReference type="Proteomes" id="UP000233375"/>
    </source>
</evidence>
<keyword evidence="2 3" id="KW-0808">Transferase</keyword>
<dbReference type="GO" id="GO:0009032">
    <property type="term" value="F:thymidine phosphorylase activity"/>
    <property type="evidence" value="ECO:0007669"/>
    <property type="project" value="RHEA"/>
</dbReference>
<dbReference type="Gene3D" id="2.60.120.10">
    <property type="entry name" value="Jelly Rolls"/>
    <property type="match status" value="1"/>
</dbReference>
<keyword evidence="1 3" id="KW-0328">Glycosyltransferase</keyword>
<dbReference type="HAMAP" id="MF_01537">
    <property type="entry name" value="Nucleos_phosphorylase_PpnP"/>
    <property type="match status" value="1"/>
</dbReference>
<dbReference type="EC" id="2.4.2.2" evidence="3"/>
<comment type="catalytic activity">
    <reaction evidence="3">
        <text>guanosine + phosphate = alpha-D-ribose 1-phosphate + guanine</text>
        <dbReference type="Rhea" id="RHEA:13233"/>
        <dbReference type="ChEBI" id="CHEBI:16235"/>
        <dbReference type="ChEBI" id="CHEBI:16750"/>
        <dbReference type="ChEBI" id="CHEBI:43474"/>
        <dbReference type="ChEBI" id="CHEBI:57720"/>
        <dbReference type="EC" id="2.4.2.1"/>
    </reaction>
</comment>
<accession>A0A2N0YZE1</accession>
<organism evidence="4 5">
    <name type="scientific">Niallia nealsonii</name>
    <dbReference type="NCBI Taxonomy" id="115979"/>
    <lineage>
        <taxon>Bacteria</taxon>
        <taxon>Bacillati</taxon>
        <taxon>Bacillota</taxon>
        <taxon>Bacilli</taxon>
        <taxon>Bacillales</taxon>
        <taxon>Bacillaceae</taxon>
        <taxon>Niallia</taxon>
    </lineage>
</organism>
<dbReference type="InterPro" id="IPR011051">
    <property type="entry name" value="RmlC_Cupin_sf"/>
</dbReference>
<protein>
    <recommendedName>
        <fullName evidence="3">Pyrimidine/purine nucleoside phosphorylase</fullName>
        <ecNumber evidence="3">2.4.2.1</ecNumber>
        <ecNumber evidence="3">2.4.2.2</ecNumber>
    </recommendedName>
    <alternativeName>
        <fullName evidence="3">Adenosine phosphorylase</fullName>
    </alternativeName>
    <alternativeName>
        <fullName evidence="3">Cytidine phosphorylase</fullName>
    </alternativeName>
    <alternativeName>
        <fullName evidence="3">Guanosine phosphorylase</fullName>
    </alternativeName>
    <alternativeName>
        <fullName evidence="3">Inosine phosphorylase</fullName>
    </alternativeName>
    <alternativeName>
        <fullName evidence="3">Thymidine phosphorylase</fullName>
    </alternativeName>
    <alternativeName>
        <fullName evidence="3">Uridine phosphorylase</fullName>
    </alternativeName>
    <alternativeName>
        <fullName evidence="3">Xanthosine phosphorylase</fullName>
    </alternativeName>
</protein>
<sequence>MSQFTNVEISTKANIYFDGKVTSRTIIFQDGTQKTLGIMLPGEYEFSTSQKEEMNIQTGILEYKLKGQEWKSIQNNGIFYVPANESFSLKVHSVVDYCCSYLPEGN</sequence>
<dbReference type="GO" id="GO:0047975">
    <property type="term" value="F:guanosine phosphorylase activity"/>
    <property type="evidence" value="ECO:0007669"/>
    <property type="project" value="RHEA"/>
</dbReference>
<dbReference type="PANTHER" id="PTHR36540:SF1">
    <property type="entry name" value="PYRIMIDINE_PURINE NUCLEOSIDE PHOSPHORYLASE"/>
    <property type="match status" value="1"/>
</dbReference>
<comment type="catalytic activity">
    <reaction evidence="3">
        <text>uridine + phosphate = alpha-D-ribose 1-phosphate + uracil</text>
        <dbReference type="Rhea" id="RHEA:24388"/>
        <dbReference type="ChEBI" id="CHEBI:16704"/>
        <dbReference type="ChEBI" id="CHEBI:17568"/>
        <dbReference type="ChEBI" id="CHEBI:43474"/>
        <dbReference type="ChEBI" id="CHEBI:57720"/>
        <dbReference type="EC" id="2.4.2.2"/>
    </reaction>
</comment>
<dbReference type="RefSeq" id="WP_101178178.1">
    <property type="nucleotide sequence ID" value="NZ_PISE01000037.1"/>
</dbReference>
<dbReference type="AlphaFoldDB" id="A0A2N0YZE1"/>
<dbReference type="CDD" id="cd20296">
    <property type="entry name" value="cupin_PpnP-like"/>
    <property type="match status" value="1"/>
</dbReference>
<dbReference type="SUPFAM" id="SSF51182">
    <property type="entry name" value="RmlC-like cupins"/>
    <property type="match status" value="1"/>
</dbReference>
<comment type="caution">
    <text evidence="4">The sequence shown here is derived from an EMBL/GenBank/DDBJ whole genome shotgun (WGS) entry which is preliminary data.</text>
</comment>
<comment type="similarity">
    <text evidence="3">Belongs to the nucleoside phosphorylase PpnP family.</text>
</comment>
<dbReference type="InterPro" id="IPR009664">
    <property type="entry name" value="Ppnp"/>
</dbReference>
<dbReference type="InterPro" id="IPR014710">
    <property type="entry name" value="RmlC-like_jellyroll"/>
</dbReference>
<evidence type="ECO:0000313" key="4">
    <source>
        <dbReference type="EMBL" id="PKG22628.1"/>
    </source>
</evidence>
<comment type="catalytic activity">
    <reaction evidence="3">
        <text>cytidine + phosphate = cytosine + alpha-D-ribose 1-phosphate</text>
        <dbReference type="Rhea" id="RHEA:52540"/>
        <dbReference type="ChEBI" id="CHEBI:16040"/>
        <dbReference type="ChEBI" id="CHEBI:17562"/>
        <dbReference type="ChEBI" id="CHEBI:43474"/>
        <dbReference type="ChEBI" id="CHEBI:57720"/>
        <dbReference type="EC" id="2.4.2.2"/>
    </reaction>
</comment>
<dbReference type="Pfam" id="PF06865">
    <property type="entry name" value="Ppnp"/>
    <property type="match status" value="1"/>
</dbReference>
<reference evidence="4 5" key="1">
    <citation type="journal article" date="2003" name="Int. J. Syst. Evol. Microbiol.">
        <title>Bacillus nealsonii sp. nov., isolated from a spacecraft-assembly facility, whose spores are gamma-radiation resistant.</title>
        <authorList>
            <person name="Venkateswaran K."/>
            <person name="Kempf M."/>
            <person name="Chen F."/>
            <person name="Satomi M."/>
            <person name="Nicholson W."/>
            <person name="Kern R."/>
        </authorList>
    </citation>
    <scope>NUCLEOTIDE SEQUENCE [LARGE SCALE GENOMIC DNA]</scope>
    <source>
        <strain evidence="4 5">FO-92</strain>
    </source>
</reference>
<comment type="function">
    <text evidence="3">Catalyzes the phosphorolysis of diverse nucleosides, yielding D-ribose 1-phosphate and the respective free bases. Can use uridine, adenosine, guanosine, cytidine, thymidine, inosine and xanthosine as substrates. Also catalyzes the reverse reactions.</text>
</comment>
<keyword evidence="5" id="KW-1185">Reference proteome</keyword>
<dbReference type="Proteomes" id="UP000233375">
    <property type="component" value="Unassembled WGS sequence"/>
</dbReference>
<evidence type="ECO:0000256" key="3">
    <source>
        <dbReference type="HAMAP-Rule" id="MF_01537"/>
    </source>
</evidence>
<dbReference type="GO" id="GO:0004731">
    <property type="term" value="F:purine-nucleoside phosphorylase activity"/>
    <property type="evidence" value="ECO:0007669"/>
    <property type="project" value="UniProtKB-UniRule"/>
</dbReference>